<accession>A0A7H9B1Q2</accession>
<dbReference type="Proteomes" id="UP000509704">
    <property type="component" value="Chromosome 4"/>
</dbReference>
<dbReference type="PANTHER" id="PTHR24056:SF546">
    <property type="entry name" value="CYCLIN-DEPENDENT KINASE 12"/>
    <property type="match status" value="1"/>
</dbReference>
<dbReference type="SUPFAM" id="SSF56112">
    <property type="entry name" value="Protein kinase-like (PK-like)"/>
    <property type="match status" value="1"/>
</dbReference>
<proteinExistence type="inferred from homology"/>
<evidence type="ECO:0000256" key="1">
    <source>
        <dbReference type="ARBA" id="ARBA00006485"/>
    </source>
</evidence>
<dbReference type="GO" id="GO:0008024">
    <property type="term" value="C:cyclin/CDK positive transcription elongation factor complex"/>
    <property type="evidence" value="ECO:0007669"/>
    <property type="project" value="TreeGrafter"/>
</dbReference>
<comment type="catalytic activity">
    <reaction evidence="8">
        <text>L-seryl-[protein] + ATP = O-phospho-L-seryl-[protein] + ADP + H(+)</text>
        <dbReference type="Rhea" id="RHEA:17989"/>
        <dbReference type="Rhea" id="RHEA-COMP:9863"/>
        <dbReference type="Rhea" id="RHEA-COMP:11604"/>
        <dbReference type="ChEBI" id="CHEBI:15378"/>
        <dbReference type="ChEBI" id="CHEBI:29999"/>
        <dbReference type="ChEBI" id="CHEBI:30616"/>
        <dbReference type="ChEBI" id="CHEBI:83421"/>
        <dbReference type="ChEBI" id="CHEBI:456216"/>
        <dbReference type="EC" id="2.7.11.22"/>
    </reaction>
</comment>
<feature type="binding site" evidence="10">
    <location>
        <position position="25"/>
    </location>
    <ligand>
        <name>ATP</name>
        <dbReference type="ChEBI" id="CHEBI:30616"/>
    </ligand>
</feature>
<evidence type="ECO:0000313" key="14">
    <source>
        <dbReference type="EMBL" id="QLG72578.1"/>
    </source>
</evidence>
<dbReference type="GO" id="GO:0005524">
    <property type="term" value="F:ATP binding"/>
    <property type="evidence" value="ECO:0007669"/>
    <property type="project" value="UniProtKB-UniRule"/>
</dbReference>
<comment type="similarity">
    <text evidence="1">Belongs to the protein kinase superfamily. CMGC Ser/Thr protein kinase family. CDC2/CDKX subfamily.</text>
</comment>
<evidence type="ECO:0000256" key="10">
    <source>
        <dbReference type="PROSITE-ProRule" id="PRU10141"/>
    </source>
</evidence>
<evidence type="ECO:0000256" key="9">
    <source>
        <dbReference type="ARBA" id="ARBA00049280"/>
    </source>
</evidence>
<dbReference type="GO" id="GO:0030332">
    <property type="term" value="F:cyclin binding"/>
    <property type="evidence" value="ECO:0007669"/>
    <property type="project" value="TreeGrafter"/>
</dbReference>
<dbReference type="CDD" id="cd07840">
    <property type="entry name" value="STKc_CDK9_like"/>
    <property type="match status" value="1"/>
</dbReference>
<dbReference type="GeneID" id="59236302"/>
<comment type="catalytic activity">
    <reaction evidence="9">
        <text>[DNA-directed RNA polymerase] + ATP = phospho-[DNA-directed RNA polymerase] + ADP + H(+)</text>
        <dbReference type="Rhea" id="RHEA:10216"/>
        <dbReference type="Rhea" id="RHEA-COMP:11321"/>
        <dbReference type="Rhea" id="RHEA-COMP:11322"/>
        <dbReference type="ChEBI" id="CHEBI:15378"/>
        <dbReference type="ChEBI" id="CHEBI:30616"/>
        <dbReference type="ChEBI" id="CHEBI:43176"/>
        <dbReference type="ChEBI" id="CHEBI:68546"/>
        <dbReference type="ChEBI" id="CHEBI:456216"/>
        <dbReference type="EC" id="2.7.11.23"/>
    </reaction>
</comment>
<evidence type="ECO:0000256" key="7">
    <source>
        <dbReference type="ARBA" id="ARBA00047811"/>
    </source>
</evidence>
<dbReference type="InterPro" id="IPR050108">
    <property type="entry name" value="CDK"/>
</dbReference>
<feature type="compositionally biased region" description="Basic and acidic residues" evidence="12">
    <location>
        <begin position="313"/>
        <end position="327"/>
    </location>
</feature>
<dbReference type="EMBL" id="CP058607">
    <property type="protein sequence ID" value="QLG72578.1"/>
    <property type="molecule type" value="Genomic_DNA"/>
</dbReference>
<evidence type="ECO:0000259" key="13">
    <source>
        <dbReference type="PROSITE" id="PS50011"/>
    </source>
</evidence>
<dbReference type="Gene3D" id="1.10.510.10">
    <property type="entry name" value="Transferase(Phosphotransferase) domain 1"/>
    <property type="match status" value="1"/>
</dbReference>
<comment type="catalytic activity">
    <reaction evidence="7">
        <text>L-threonyl-[protein] + ATP = O-phospho-L-threonyl-[protein] + ADP + H(+)</text>
        <dbReference type="Rhea" id="RHEA:46608"/>
        <dbReference type="Rhea" id="RHEA-COMP:11060"/>
        <dbReference type="Rhea" id="RHEA-COMP:11605"/>
        <dbReference type="ChEBI" id="CHEBI:15378"/>
        <dbReference type="ChEBI" id="CHEBI:30013"/>
        <dbReference type="ChEBI" id="CHEBI:30616"/>
        <dbReference type="ChEBI" id="CHEBI:61977"/>
        <dbReference type="ChEBI" id="CHEBI:456216"/>
        <dbReference type="EC" id="2.7.11.22"/>
    </reaction>
</comment>
<feature type="domain" description="Protein kinase" evidence="13">
    <location>
        <begin position="1"/>
        <end position="282"/>
    </location>
</feature>
<dbReference type="Gene3D" id="3.30.200.20">
    <property type="entry name" value="Phosphorylase Kinase, domain 1"/>
    <property type="match status" value="1"/>
</dbReference>
<evidence type="ECO:0000313" key="15">
    <source>
        <dbReference type="Proteomes" id="UP000509704"/>
    </source>
</evidence>
<reference evidence="14 15" key="1">
    <citation type="submission" date="2020-07" db="EMBL/GenBank/DDBJ databases">
        <title>The yeast mating-type switching endonuclease HO is a domesticated member of an unorthodox homing genetic element family.</title>
        <authorList>
            <person name="Coughlan A.Y."/>
            <person name="Lombardi L."/>
            <person name="Braun-Galleani S."/>
            <person name="Martos A.R."/>
            <person name="Galeote V."/>
            <person name="Bigey F."/>
            <person name="Dequin S."/>
            <person name="Byrne K.P."/>
            <person name="Wolfe K.H."/>
        </authorList>
    </citation>
    <scope>NUCLEOTIDE SEQUENCE [LARGE SCALE GENOMIC DNA]</scope>
    <source>
        <strain evidence="14 15">NRRL Y-6702</strain>
    </source>
</reference>
<keyword evidence="2 11" id="KW-0723">Serine/threonine-protein kinase</keyword>
<dbReference type="InterPro" id="IPR008271">
    <property type="entry name" value="Ser/Thr_kinase_AS"/>
</dbReference>
<keyword evidence="5" id="KW-0418">Kinase</keyword>
<dbReference type="AlphaFoldDB" id="A0A7H9B1Q2"/>
<dbReference type="InterPro" id="IPR000719">
    <property type="entry name" value="Prot_kinase_dom"/>
</dbReference>
<feature type="region of interest" description="Disordered" evidence="12">
    <location>
        <begin position="308"/>
        <end position="327"/>
    </location>
</feature>
<evidence type="ECO:0000256" key="2">
    <source>
        <dbReference type="ARBA" id="ARBA00022527"/>
    </source>
</evidence>
<dbReference type="OrthoDB" id="204883at2759"/>
<keyword evidence="3" id="KW-0808">Transferase</keyword>
<dbReference type="FunFam" id="1.10.510.10:FF:000415">
    <property type="entry name" value="CMGC/CDK/CRK7 protein kinase, variant"/>
    <property type="match status" value="1"/>
</dbReference>
<evidence type="ECO:0000256" key="11">
    <source>
        <dbReference type="RuleBase" id="RU000304"/>
    </source>
</evidence>
<sequence length="327" mass="37733">MVGEGTYGKVYKARNTITGKMVALKRLRLEGERDGFPITSIREIKLLQSFDHPNISTLKEIMVESQKTVYMIFEYADNDLSGLLLNKQIDIGPAQCKHIFKQLLLGIQYLHENGILHRDIKGSNILIDNKGQLRITDFGLARKIKASHDYTNRVITLWYRPPELLLGSTTYGFEVDMWGCGCVLIEMFNKSSIFQGQNELEQLDSIFKIMGTPSIEKWPKLFEMPWFFMVMPQQSKRYDNVFKERYGSLIPSENCIKLIEGLLDYNQRTRLTATQALQSEYFKEDPKPEPLSLEGTPGCHEYEVKLARKQKRAKDVEDQSSKKDISK</sequence>
<dbReference type="GO" id="GO:0032968">
    <property type="term" value="P:positive regulation of transcription elongation by RNA polymerase II"/>
    <property type="evidence" value="ECO:0007669"/>
    <property type="project" value="TreeGrafter"/>
</dbReference>
<evidence type="ECO:0000256" key="8">
    <source>
        <dbReference type="ARBA" id="ARBA00048367"/>
    </source>
</evidence>
<dbReference type="PANTHER" id="PTHR24056">
    <property type="entry name" value="CELL DIVISION PROTEIN KINASE"/>
    <property type="match status" value="1"/>
</dbReference>
<dbReference type="InterPro" id="IPR011009">
    <property type="entry name" value="Kinase-like_dom_sf"/>
</dbReference>
<keyword evidence="15" id="KW-1185">Reference proteome</keyword>
<dbReference type="SMART" id="SM00220">
    <property type="entry name" value="S_TKc"/>
    <property type="match status" value="1"/>
</dbReference>
<name>A0A7H9B1Q2_ZYGMR</name>
<keyword evidence="4 10" id="KW-0547">Nucleotide-binding</keyword>
<dbReference type="FunFam" id="3.30.200.20:FF:000124">
    <property type="entry name" value="Cyclin-dependent kinase 4"/>
    <property type="match status" value="1"/>
</dbReference>
<dbReference type="GO" id="GO:0008353">
    <property type="term" value="F:RNA polymerase II CTD heptapeptide repeat kinase activity"/>
    <property type="evidence" value="ECO:0007669"/>
    <property type="project" value="UniProtKB-EC"/>
</dbReference>
<evidence type="ECO:0000256" key="3">
    <source>
        <dbReference type="ARBA" id="ARBA00022679"/>
    </source>
</evidence>
<dbReference type="PROSITE" id="PS00108">
    <property type="entry name" value="PROTEIN_KINASE_ST"/>
    <property type="match status" value="1"/>
</dbReference>
<dbReference type="RefSeq" id="XP_037144306.1">
    <property type="nucleotide sequence ID" value="XM_037288411.1"/>
</dbReference>
<evidence type="ECO:0000256" key="4">
    <source>
        <dbReference type="ARBA" id="ARBA00022741"/>
    </source>
</evidence>
<organism evidence="14 15">
    <name type="scientific">Zygotorulaspora mrakii</name>
    <name type="common">Zygosaccharomyces mrakii</name>
    <dbReference type="NCBI Taxonomy" id="42260"/>
    <lineage>
        <taxon>Eukaryota</taxon>
        <taxon>Fungi</taxon>
        <taxon>Dikarya</taxon>
        <taxon>Ascomycota</taxon>
        <taxon>Saccharomycotina</taxon>
        <taxon>Saccharomycetes</taxon>
        <taxon>Saccharomycetales</taxon>
        <taxon>Saccharomycetaceae</taxon>
        <taxon>Zygotorulaspora</taxon>
    </lineage>
</organism>
<protein>
    <recommendedName>
        <fullName evidence="13">Protein kinase domain-containing protein</fullName>
    </recommendedName>
</protein>
<dbReference type="KEGG" id="zmk:HG535_0D02860"/>
<dbReference type="PROSITE" id="PS50011">
    <property type="entry name" value="PROTEIN_KINASE_DOM"/>
    <property type="match status" value="1"/>
</dbReference>
<evidence type="ECO:0000256" key="6">
    <source>
        <dbReference type="ARBA" id="ARBA00022840"/>
    </source>
</evidence>
<dbReference type="Pfam" id="PF00069">
    <property type="entry name" value="Pkinase"/>
    <property type="match status" value="1"/>
</dbReference>
<gene>
    <name evidence="14" type="ORF">HG535_0D02860</name>
</gene>
<dbReference type="InterPro" id="IPR017441">
    <property type="entry name" value="Protein_kinase_ATP_BS"/>
</dbReference>
<dbReference type="PROSITE" id="PS00107">
    <property type="entry name" value="PROTEIN_KINASE_ATP"/>
    <property type="match status" value="1"/>
</dbReference>
<evidence type="ECO:0000256" key="12">
    <source>
        <dbReference type="SAM" id="MobiDB-lite"/>
    </source>
</evidence>
<dbReference type="GO" id="GO:0004693">
    <property type="term" value="F:cyclin-dependent protein serine/threonine kinase activity"/>
    <property type="evidence" value="ECO:0007669"/>
    <property type="project" value="UniProtKB-EC"/>
</dbReference>
<keyword evidence="6 10" id="KW-0067">ATP-binding</keyword>
<evidence type="ECO:0000256" key="5">
    <source>
        <dbReference type="ARBA" id="ARBA00022777"/>
    </source>
</evidence>